<keyword evidence="2" id="KW-1185">Reference proteome</keyword>
<reference evidence="1" key="1">
    <citation type="submission" date="2019-04" db="EMBL/GenBank/DDBJ databases">
        <title>Microbes associate with the intestines of laboratory mice.</title>
        <authorList>
            <person name="Navarre W."/>
            <person name="Wong E."/>
            <person name="Huang K."/>
            <person name="Tropini C."/>
            <person name="Ng K."/>
            <person name="Yu B."/>
        </authorList>
    </citation>
    <scope>NUCLEOTIDE SEQUENCE</scope>
    <source>
        <strain evidence="1">NM09_H32</strain>
    </source>
</reference>
<comment type="caution">
    <text evidence="1">The sequence shown here is derived from an EMBL/GenBank/DDBJ whole genome shotgun (WGS) entry which is preliminary data.</text>
</comment>
<keyword evidence="1" id="KW-0413">Isomerase</keyword>
<evidence type="ECO:0000313" key="1">
    <source>
        <dbReference type="EMBL" id="TGY66235.1"/>
    </source>
</evidence>
<name>A0AC61R7R5_9FIRM</name>
<accession>A0AC61R7R5</accession>
<dbReference type="Proteomes" id="UP000308836">
    <property type="component" value="Unassembled WGS sequence"/>
</dbReference>
<dbReference type="EC" id="5.3.1.12" evidence="1"/>
<organism evidence="1 2">
    <name type="scientific">Dubosiella muris</name>
    <dbReference type="NCBI Taxonomy" id="3038133"/>
    <lineage>
        <taxon>Bacteria</taxon>
        <taxon>Bacillati</taxon>
        <taxon>Bacillota</taxon>
        <taxon>Erysipelotrichia</taxon>
        <taxon>Erysipelotrichales</taxon>
        <taxon>Erysipelotrichaceae</taxon>
        <taxon>Dubosiella</taxon>
    </lineage>
</organism>
<evidence type="ECO:0000313" key="2">
    <source>
        <dbReference type="Proteomes" id="UP000308836"/>
    </source>
</evidence>
<protein>
    <submittedName>
        <fullName evidence="1">Glucuronate isomerase</fullName>
        <ecNumber evidence="1">5.3.1.12</ecNumber>
    </submittedName>
</protein>
<proteinExistence type="predicted"/>
<gene>
    <name evidence="1" type="primary">uxaC</name>
    <name evidence="1" type="ORF">E5336_05155</name>
</gene>
<sequence length="471" mass="53862">MKKFMDKDFLLETETAKELFHDYAAVVPVLDYHCHIDPQEIYENRQFENIAQVWLGGDHYKWRQMRSNGIDEYYITGEASDWEKFEKYALTLEKAIGNPLYHWSHLELQRFFGIDTPLSTKTAKEIWDKANAMLQQDDMRVRSLIKKANVTLICTTDDPIDDLKWHKLIKEDESFDVQVLPAWRPDKAVNINKPDFMAYVAKLEAAADMKIDSFADLKAALAKRMDYFAANGCSVADHGLDYVMYVPASDEEIETIFAKKKNGETLSNEEIVKFKTAIMLFLAQENKKHDWVMQLHYGCKRDNNTTMFDKLGPDTGFDCISNEAPGAQLADFLNAVNANGGLPRTIIYSLNPGDDEMIGTIIGCFQNSDAIGKIQQGSAWWFNDNKTGMQKQMTSLANLGLLGNFVGMLTDSRSFLSYPRHEYFRRILCNLVGGWVENGEFPYDMDLLAPIIKGISYNNAIEYFGFDLEKK</sequence>
<dbReference type="EMBL" id="SRYG01000008">
    <property type="protein sequence ID" value="TGY66235.1"/>
    <property type="molecule type" value="Genomic_DNA"/>
</dbReference>